<dbReference type="GeneID" id="98068833"/>
<keyword evidence="11" id="KW-1185">Reference proteome</keyword>
<evidence type="ECO:0000259" key="9">
    <source>
        <dbReference type="PROSITE" id="PS52029"/>
    </source>
</evidence>
<keyword evidence="8" id="KW-0472">Membrane</keyword>
<organism evidence="10 11">
    <name type="scientific">Odoribacter laneus YIT 12061</name>
    <dbReference type="NCBI Taxonomy" id="742817"/>
    <lineage>
        <taxon>Bacteria</taxon>
        <taxon>Pseudomonadati</taxon>
        <taxon>Bacteroidota</taxon>
        <taxon>Bacteroidia</taxon>
        <taxon>Bacteroidales</taxon>
        <taxon>Odoribacteraceae</taxon>
        <taxon>Odoribacter</taxon>
    </lineage>
</organism>
<dbReference type="InterPro" id="IPR050979">
    <property type="entry name" value="LD-transpeptidase"/>
</dbReference>
<dbReference type="InterPro" id="IPR005490">
    <property type="entry name" value="LD_TPept_cat_dom"/>
</dbReference>
<keyword evidence="5 7" id="KW-0573">Peptidoglycan synthesis</keyword>
<dbReference type="eggNOG" id="COG1376">
    <property type="taxonomic scope" value="Bacteria"/>
</dbReference>
<dbReference type="GO" id="GO:0018104">
    <property type="term" value="P:peptidoglycan-protein cross-linking"/>
    <property type="evidence" value="ECO:0007669"/>
    <property type="project" value="TreeGrafter"/>
</dbReference>
<dbReference type="SUPFAM" id="SSF141523">
    <property type="entry name" value="L,D-transpeptidase catalytic domain-like"/>
    <property type="match status" value="1"/>
</dbReference>
<dbReference type="PANTHER" id="PTHR30582">
    <property type="entry name" value="L,D-TRANSPEPTIDASE"/>
    <property type="match status" value="1"/>
</dbReference>
<dbReference type="HOGENOM" id="CLU_1282392_0_0_10"/>
<dbReference type="Proteomes" id="UP000004892">
    <property type="component" value="Unassembled WGS sequence"/>
</dbReference>
<keyword evidence="4 7" id="KW-0133">Cell shape</keyword>
<evidence type="ECO:0000313" key="10">
    <source>
        <dbReference type="EMBL" id="EHP48178.1"/>
    </source>
</evidence>
<name>H1DG66_9BACT</name>
<dbReference type="GO" id="GO:0016740">
    <property type="term" value="F:transferase activity"/>
    <property type="evidence" value="ECO:0007669"/>
    <property type="project" value="UniProtKB-KW"/>
</dbReference>
<accession>H1DG66</accession>
<keyword evidence="3" id="KW-0808">Transferase</keyword>
<dbReference type="UniPathway" id="UPA00219"/>
<dbReference type="GO" id="GO:0005576">
    <property type="term" value="C:extracellular region"/>
    <property type="evidence" value="ECO:0007669"/>
    <property type="project" value="TreeGrafter"/>
</dbReference>
<evidence type="ECO:0000256" key="8">
    <source>
        <dbReference type="SAM" id="Phobius"/>
    </source>
</evidence>
<evidence type="ECO:0000256" key="6">
    <source>
        <dbReference type="ARBA" id="ARBA00023316"/>
    </source>
</evidence>
<dbReference type="GO" id="GO:0008360">
    <property type="term" value="P:regulation of cell shape"/>
    <property type="evidence" value="ECO:0007669"/>
    <property type="project" value="UniProtKB-UniRule"/>
</dbReference>
<dbReference type="STRING" id="742817.HMPREF9449_01252"/>
<evidence type="ECO:0000256" key="1">
    <source>
        <dbReference type="ARBA" id="ARBA00004752"/>
    </source>
</evidence>
<protein>
    <recommendedName>
        <fullName evidence="9">L,D-TPase catalytic domain-containing protein</fullName>
    </recommendedName>
</protein>
<feature type="active site" description="Proton donor/acceptor" evidence="7">
    <location>
        <position position="203"/>
    </location>
</feature>
<reference evidence="10 11" key="1">
    <citation type="submission" date="2012-01" db="EMBL/GenBank/DDBJ databases">
        <title>The Genome Sequence of Odoribacter laneus YIT 12061.</title>
        <authorList>
            <consortium name="The Broad Institute Genome Sequencing Platform"/>
            <person name="Earl A."/>
            <person name="Ward D."/>
            <person name="Feldgarden M."/>
            <person name="Gevers D."/>
            <person name="Morotomi M."/>
            <person name="Young S.K."/>
            <person name="Zeng Q."/>
            <person name="Gargeya S."/>
            <person name="Fitzgerald M."/>
            <person name="Haas B."/>
            <person name="Abouelleil A."/>
            <person name="Alvarado L."/>
            <person name="Arachchi H.M."/>
            <person name="Berlin A."/>
            <person name="Chapman S.B."/>
            <person name="Gearin G."/>
            <person name="Goldberg J."/>
            <person name="Griggs A."/>
            <person name="Gujja S."/>
            <person name="Hansen M."/>
            <person name="Heiman D."/>
            <person name="Howarth C."/>
            <person name="Larimer J."/>
            <person name="Lui A."/>
            <person name="MacDonald P.J.P."/>
            <person name="McCowen C."/>
            <person name="Montmayeur A."/>
            <person name="Murphy C."/>
            <person name="Neiman D."/>
            <person name="Pearson M."/>
            <person name="Priest M."/>
            <person name="Roberts A."/>
            <person name="Saif S."/>
            <person name="Shea T."/>
            <person name="Sisk P."/>
            <person name="Stolte C."/>
            <person name="Sykes S."/>
            <person name="Wortman J."/>
            <person name="Nusbaum C."/>
            <person name="Birren B."/>
        </authorList>
    </citation>
    <scope>NUCLEOTIDE SEQUENCE [LARGE SCALE GENOMIC DNA]</scope>
    <source>
        <strain evidence="10 11">YIT 12061</strain>
    </source>
</reference>
<keyword evidence="8" id="KW-1133">Transmembrane helix</keyword>
<comment type="caution">
    <text evidence="10">The sequence shown here is derived from an EMBL/GenBank/DDBJ whole genome shotgun (WGS) entry which is preliminary data.</text>
</comment>
<dbReference type="CDD" id="cd16913">
    <property type="entry name" value="YkuD_like"/>
    <property type="match status" value="1"/>
</dbReference>
<keyword evidence="6 7" id="KW-0961">Cell wall biogenesis/degradation</keyword>
<feature type="transmembrane region" description="Helical" evidence="8">
    <location>
        <begin position="30"/>
        <end position="52"/>
    </location>
</feature>
<dbReference type="InterPro" id="IPR038063">
    <property type="entry name" value="Transpep_catalytic_dom"/>
</dbReference>
<evidence type="ECO:0000313" key="11">
    <source>
        <dbReference type="Proteomes" id="UP000004892"/>
    </source>
</evidence>
<feature type="domain" description="L,D-TPase catalytic" evidence="9">
    <location>
        <begin position="100"/>
        <end position="243"/>
    </location>
</feature>
<evidence type="ECO:0000256" key="4">
    <source>
        <dbReference type="ARBA" id="ARBA00022960"/>
    </source>
</evidence>
<dbReference type="PROSITE" id="PS52029">
    <property type="entry name" value="LD_TPASE"/>
    <property type="match status" value="1"/>
</dbReference>
<feature type="active site" description="Nucleophile" evidence="7">
    <location>
        <position position="219"/>
    </location>
</feature>
<evidence type="ECO:0000256" key="2">
    <source>
        <dbReference type="ARBA" id="ARBA00005992"/>
    </source>
</evidence>
<comment type="similarity">
    <text evidence="2">Belongs to the YkuD family.</text>
</comment>
<proteinExistence type="inferred from homology"/>
<sequence>MDTQKIDLMPSGKGLPGQDKHICWGRRGKIIGWIAVIFIPFLIVFYLTPLMLQWGKRTFKTVETDSVLLEKPVVKKTIRKMKSEIARLEGKLDRYLPHSPYLVVNTTRNRFYLYDRKGKLMREGFCSSGSYTKLVSEERTWIFKTPKGRMRVLSKTENPVWTKPDWAFIEEGLPVPKAGDPARYERGVLGDYALRMADGYLLHGTLYKRFLGMPVTHGCVRFGDEDLEKVYHTLPVGAYVYIY</sequence>
<dbReference type="GO" id="GO:0071555">
    <property type="term" value="P:cell wall organization"/>
    <property type="evidence" value="ECO:0007669"/>
    <property type="project" value="UniProtKB-UniRule"/>
</dbReference>
<evidence type="ECO:0000256" key="5">
    <source>
        <dbReference type="ARBA" id="ARBA00022984"/>
    </source>
</evidence>
<dbReference type="AlphaFoldDB" id="H1DG66"/>
<dbReference type="Gene3D" id="2.40.440.10">
    <property type="entry name" value="L,D-transpeptidase catalytic domain-like"/>
    <property type="match status" value="1"/>
</dbReference>
<dbReference type="EMBL" id="ADMC01000018">
    <property type="protein sequence ID" value="EHP48178.1"/>
    <property type="molecule type" value="Genomic_DNA"/>
</dbReference>
<dbReference type="Pfam" id="PF03734">
    <property type="entry name" value="YkuD"/>
    <property type="match status" value="1"/>
</dbReference>
<keyword evidence="8" id="KW-0812">Transmembrane</keyword>
<dbReference type="RefSeq" id="WP_009136400.1">
    <property type="nucleotide sequence ID" value="NZ_JH594596.1"/>
</dbReference>
<comment type="pathway">
    <text evidence="1 7">Cell wall biogenesis; peptidoglycan biosynthesis.</text>
</comment>
<gene>
    <name evidence="10" type="ORF">HMPREF9449_01252</name>
</gene>
<evidence type="ECO:0000256" key="7">
    <source>
        <dbReference type="PROSITE-ProRule" id="PRU01373"/>
    </source>
</evidence>
<dbReference type="PANTHER" id="PTHR30582:SF2">
    <property type="entry name" value="L,D-TRANSPEPTIDASE YCIB-RELATED"/>
    <property type="match status" value="1"/>
</dbReference>
<evidence type="ECO:0000256" key="3">
    <source>
        <dbReference type="ARBA" id="ARBA00022679"/>
    </source>
</evidence>
<dbReference type="GO" id="GO:0071972">
    <property type="term" value="F:peptidoglycan L,D-transpeptidase activity"/>
    <property type="evidence" value="ECO:0007669"/>
    <property type="project" value="TreeGrafter"/>
</dbReference>
<dbReference type="PATRIC" id="fig|742817.3.peg.1330"/>